<dbReference type="Proteomes" id="UP000245626">
    <property type="component" value="Unassembled WGS sequence"/>
</dbReference>
<evidence type="ECO:0000313" key="2">
    <source>
        <dbReference type="Proteomes" id="UP000245626"/>
    </source>
</evidence>
<sequence>MGAGSFDLSLGCMFIGVVINVWLFGFSIVQAYIYYVNFKTDKRSMRIFVGFLMVADFTNTLLNVIFIYQYLVSNFGDLQYASVGNSAFAADPVMTGIIAFSTQMFFAWRVKKLMHSNLMPIIIVIGSLVSLLGAIGSTVGVTIVLVFSEFQKFQVIVIIWLVGAAVTDVLITGSLVFTLNKSRTGFAATDDIITKLIRLTLQTGMLTSAFAIIDIVLFLASTTTLHLVFNLPLAKLYVNSLLSTLNARVVLTGGNHHYTMEGTNSDASNLRPSNGGAGRAKKASSFRPNKDTATFDRPVMFKKHSASTGGGDADLVPHPFASTENCLEAGIHIRTVEETFEERHEDVHAPGYAPSSNGEAYDISNSNSISEKRRSPDRESF</sequence>
<accession>A0ACD0NWU2</accession>
<dbReference type="EMBL" id="KZ819947">
    <property type="protein sequence ID" value="PWN50293.1"/>
    <property type="molecule type" value="Genomic_DNA"/>
</dbReference>
<proteinExistence type="predicted"/>
<protein>
    <submittedName>
        <fullName evidence="1">Uncharacterized protein</fullName>
    </submittedName>
</protein>
<reference evidence="1 2" key="1">
    <citation type="journal article" date="2018" name="Mol. Biol. Evol.">
        <title>Broad Genomic Sampling Reveals a Smut Pathogenic Ancestry of the Fungal Clade Ustilaginomycotina.</title>
        <authorList>
            <person name="Kijpornyongpan T."/>
            <person name="Mondo S.J."/>
            <person name="Barry K."/>
            <person name="Sandor L."/>
            <person name="Lee J."/>
            <person name="Lipzen A."/>
            <person name="Pangilinan J."/>
            <person name="LaButti K."/>
            <person name="Hainaut M."/>
            <person name="Henrissat B."/>
            <person name="Grigoriev I.V."/>
            <person name="Spatafora J.W."/>
            <person name="Aime M.C."/>
        </authorList>
    </citation>
    <scope>NUCLEOTIDE SEQUENCE [LARGE SCALE GENOMIC DNA]</scope>
    <source>
        <strain evidence="1 2">SA 807</strain>
    </source>
</reference>
<name>A0ACD0NWU2_9BASI</name>
<organism evidence="1 2">
    <name type="scientific">Violaceomyces palustris</name>
    <dbReference type="NCBI Taxonomy" id="1673888"/>
    <lineage>
        <taxon>Eukaryota</taxon>
        <taxon>Fungi</taxon>
        <taxon>Dikarya</taxon>
        <taxon>Basidiomycota</taxon>
        <taxon>Ustilaginomycotina</taxon>
        <taxon>Ustilaginomycetes</taxon>
        <taxon>Violaceomycetales</taxon>
        <taxon>Violaceomycetaceae</taxon>
        <taxon>Violaceomyces</taxon>
    </lineage>
</organism>
<evidence type="ECO:0000313" key="1">
    <source>
        <dbReference type="EMBL" id="PWN50293.1"/>
    </source>
</evidence>
<gene>
    <name evidence="1" type="ORF">IE53DRAFT_330530</name>
</gene>
<keyword evidence="2" id="KW-1185">Reference proteome</keyword>